<dbReference type="NCBIfam" id="TIGR00647">
    <property type="entry name" value="DNA_bind_WhiA"/>
    <property type="match status" value="1"/>
</dbReference>
<sequence>MDKTRELIEEIISGEEPNVAAYLSAVLRVRGEIPVKKGTLGGIFADSAFRQVIFDFINKVRRIYPEAQFETGGRGEGEARRYYFELEGKAAEELLKFTRLQMVTVGSGFDLEGDEDALVSFVRGLFAGGGTLTLPGEGERGYYMELRVPDFEETERLRTALAVRGVLLESAGRRADSLLYTRRSEEICNMLAFMRAGGCAVEVYDLVVSRNAMGTASMRANYQTSNVDKAMAKAAQQVEAIEFLRAKGELEEEDGETKLIWSAREEHRTESTAFLASLLGMSKSKVVRRLQKAIDKAKQKGM</sequence>
<keyword evidence="2 6" id="KW-0238">DNA-binding</keyword>
<dbReference type="AlphaFoldDB" id="A0A9D1MMG2"/>
<dbReference type="PANTHER" id="PTHR37307:SF1">
    <property type="entry name" value="CELL DIVISION PROTEIN WHIA-RELATED"/>
    <property type="match status" value="1"/>
</dbReference>
<dbReference type="InterPro" id="IPR003802">
    <property type="entry name" value="Sporulation_regulator_WhiA"/>
</dbReference>
<dbReference type="Proteomes" id="UP000824145">
    <property type="component" value="Unassembled WGS sequence"/>
</dbReference>
<reference evidence="6" key="2">
    <citation type="journal article" date="2021" name="PeerJ">
        <title>Extensive microbial diversity within the chicken gut microbiome revealed by metagenomics and culture.</title>
        <authorList>
            <person name="Gilroy R."/>
            <person name="Ravi A."/>
            <person name="Getino M."/>
            <person name="Pursley I."/>
            <person name="Horton D.L."/>
            <person name="Alikhan N.F."/>
            <person name="Baker D."/>
            <person name="Gharbi K."/>
            <person name="Hall N."/>
            <person name="Watson M."/>
            <person name="Adriaenssens E.M."/>
            <person name="Foster-Nyarko E."/>
            <person name="Jarju S."/>
            <person name="Secka A."/>
            <person name="Antonio M."/>
            <person name="Oren A."/>
            <person name="Chaudhuri R.R."/>
            <person name="La Ragione R."/>
            <person name="Hildebrand F."/>
            <person name="Pallen M.J."/>
        </authorList>
    </citation>
    <scope>NUCLEOTIDE SEQUENCE</scope>
    <source>
        <strain evidence="6">9366</strain>
    </source>
</reference>
<protein>
    <submittedName>
        <fullName evidence="6">DNA-binding protein WhiA</fullName>
    </submittedName>
</protein>
<dbReference type="GO" id="GO:0051301">
    <property type="term" value="P:cell division"/>
    <property type="evidence" value="ECO:0007669"/>
    <property type="project" value="UniProtKB-KW"/>
</dbReference>
<evidence type="ECO:0000256" key="3">
    <source>
        <dbReference type="ARBA" id="ARBA00023306"/>
    </source>
</evidence>
<dbReference type="Pfam" id="PF14527">
    <property type="entry name" value="LAGLIDADG_WhiA"/>
    <property type="match status" value="1"/>
</dbReference>
<dbReference type="Gene3D" id="3.10.28.10">
    <property type="entry name" value="Homing endonucleases"/>
    <property type="match status" value="1"/>
</dbReference>
<reference evidence="6" key="1">
    <citation type="submission" date="2020-10" db="EMBL/GenBank/DDBJ databases">
        <authorList>
            <person name="Gilroy R."/>
        </authorList>
    </citation>
    <scope>NUCLEOTIDE SEQUENCE</scope>
    <source>
        <strain evidence="6">9366</strain>
    </source>
</reference>
<dbReference type="GO" id="GO:0003677">
    <property type="term" value="F:DNA binding"/>
    <property type="evidence" value="ECO:0007669"/>
    <property type="project" value="UniProtKB-KW"/>
</dbReference>
<dbReference type="GO" id="GO:0043937">
    <property type="term" value="P:regulation of sporulation"/>
    <property type="evidence" value="ECO:0007669"/>
    <property type="project" value="InterPro"/>
</dbReference>
<organism evidence="6 7">
    <name type="scientific">Candidatus Caccalectryoclostridium excrementigallinarum</name>
    <dbReference type="NCBI Taxonomy" id="2840710"/>
    <lineage>
        <taxon>Bacteria</taxon>
        <taxon>Bacillati</taxon>
        <taxon>Bacillota</taxon>
        <taxon>Clostridia</taxon>
        <taxon>Christensenellales</taxon>
        <taxon>Christensenellaceae</taxon>
        <taxon>Christensenellaceae incertae sedis</taxon>
        <taxon>Candidatus Caccalectryoclostridium</taxon>
    </lineage>
</organism>
<evidence type="ECO:0000259" key="4">
    <source>
        <dbReference type="Pfam" id="PF02650"/>
    </source>
</evidence>
<dbReference type="Pfam" id="PF02650">
    <property type="entry name" value="HTH_WhiA"/>
    <property type="match status" value="1"/>
</dbReference>
<keyword evidence="3" id="KW-0131">Cell cycle</keyword>
<proteinExistence type="predicted"/>
<evidence type="ECO:0000259" key="5">
    <source>
        <dbReference type="Pfam" id="PF14527"/>
    </source>
</evidence>
<comment type="caution">
    <text evidence="6">The sequence shown here is derived from an EMBL/GenBank/DDBJ whole genome shotgun (WGS) entry which is preliminary data.</text>
</comment>
<dbReference type="EMBL" id="DVNJ01000019">
    <property type="protein sequence ID" value="HIU62850.1"/>
    <property type="molecule type" value="Genomic_DNA"/>
</dbReference>
<feature type="domain" description="WhiA LAGLIDADG-like" evidence="5">
    <location>
        <begin position="120"/>
        <end position="209"/>
    </location>
</feature>
<evidence type="ECO:0000313" key="6">
    <source>
        <dbReference type="EMBL" id="HIU62850.1"/>
    </source>
</evidence>
<evidence type="ECO:0000256" key="1">
    <source>
        <dbReference type="ARBA" id="ARBA00022618"/>
    </source>
</evidence>
<gene>
    <name evidence="6" type="primary">whiA</name>
    <name evidence="6" type="ORF">IAB07_03670</name>
</gene>
<evidence type="ECO:0000256" key="2">
    <source>
        <dbReference type="ARBA" id="ARBA00023125"/>
    </source>
</evidence>
<feature type="domain" description="Sporulation regulator WhiA C-terminal" evidence="4">
    <location>
        <begin position="220"/>
        <end position="292"/>
    </location>
</feature>
<name>A0A9D1MMG2_9FIRM</name>
<evidence type="ECO:0000313" key="7">
    <source>
        <dbReference type="Proteomes" id="UP000824145"/>
    </source>
</evidence>
<dbReference type="InterPro" id="IPR039518">
    <property type="entry name" value="WhiA_LAGLIDADG_dom"/>
</dbReference>
<keyword evidence="1" id="KW-0132">Cell division</keyword>
<dbReference type="PANTHER" id="PTHR37307">
    <property type="entry name" value="CELL DIVISION PROTEIN WHIA-RELATED"/>
    <property type="match status" value="1"/>
</dbReference>
<dbReference type="InterPro" id="IPR027434">
    <property type="entry name" value="Homing_endonucl"/>
</dbReference>
<accession>A0A9D1MMG2</accession>
<dbReference type="InterPro" id="IPR023054">
    <property type="entry name" value="Sporulation_regulator_WhiA_C"/>
</dbReference>